<name>A0A381REV2_9ZZZZ</name>
<dbReference type="EMBL" id="UINC01001816">
    <property type="protein sequence ID" value="SUZ89478.1"/>
    <property type="molecule type" value="Genomic_DNA"/>
</dbReference>
<gene>
    <name evidence="1" type="ORF">METZ01_LOCUS42332</name>
</gene>
<protein>
    <submittedName>
        <fullName evidence="1">Uncharacterized protein</fullName>
    </submittedName>
</protein>
<proteinExistence type="predicted"/>
<dbReference type="AlphaFoldDB" id="A0A381REV2"/>
<dbReference type="InterPro" id="IPR014710">
    <property type="entry name" value="RmlC-like_jellyroll"/>
</dbReference>
<reference evidence="1" key="1">
    <citation type="submission" date="2018-05" db="EMBL/GenBank/DDBJ databases">
        <authorList>
            <person name="Lanie J.A."/>
            <person name="Ng W.-L."/>
            <person name="Kazmierczak K.M."/>
            <person name="Andrzejewski T.M."/>
            <person name="Davidsen T.M."/>
            <person name="Wayne K.J."/>
            <person name="Tettelin H."/>
            <person name="Glass J.I."/>
            <person name="Rusch D."/>
            <person name="Podicherti R."/>
            <person name="Tsui H.-C.T."/>
            <person name="Winkler M.E."/>
        </authorList>
    </citation>
    <scope>NUCLEOTIDE SEQUENCE</scope>
</reference>
<organism evidence="1">
    <name type="scientific">marine metagenome</name>
    <dbReference type="NCBI Taxonomy" id="408172"/>
    <lineage>
        <taxon>unclassified sequences</taxon>
        <taxon>metagenomes</taxon>
        <taxon>ecological metagenomes</taxon>
    </lineage>
</organism>
<dbReference type="Gene3D" id="2.60.120.10">
    <property type="entry name" value="Jelly Rolls"/>
    <property type="match status" value="2"/>
</dbReference>
<accession>A0A381REV2</accession>
<sequence>MGHDEYVDVRDEPRHRHRFENDYIRLYDVLIPEGDQTLYHRHNVDTFYVMIANSSVQDQTFGEATCSAAEITAGGAFLRAHLSAPLIHRVCNVGFGDARMIGAELKAAPPTASPVPLNAPCHSLRKEHERLRLHRLVIQPDQTTGPISYDFYSLTVVLEAAVISLMDEFHNETVVSCSAGDAIWQAPRSNFAISNPGGSEYRAIVGEWR</sequence>
<evidence type="ECO:0000313" key="1">
    <source>
        <dbReference type="EMBL" id="SUZ89478.1"/>
    </source>
</evidence>